<evidence type="ECO:0000313" key="1">
    <source>
        <dbReference type="EMBL" id="CAN60441.1"/>
    </source>
</evidence>
<dbReference type="Gene3D" id="3.40.640.10">
    <property type="entry name" value="Type I PLP-dependent aspartate aminotransferase-like (Major domain)"/>
    <property type="match status" value="1"/>
</dbReference>
<protein>
    <submittedName>
        <fullName evidence="1">Uncharacterized protein</fullName>
    </submittedName>
</protein>
<name>A5ANY6_VITVI</name>
<dbReference type="AlphaFoldDB" id="A5ANY6"/>
<organism evidence="1">
    <name type="scientific">Vitis vinifera</name>
    <name type="common">Grape</name>
    <dbReference type="NCBI Taxonomy" id="29760"/>
    <lineage>
        <taxon>Eukaryota</taxon>
        <taxon>Viridiplantae</taxon>
        <taxon>Streptophyta</taxon>
        <taxon>Embryophyta</taxon>
        <taxon>Tracheophyta</taxon>
        <taxon>Spermatophyta</taxon>
        <taxon>Magnoliopsida</taxon>
        <taxon>eudicotyledons</taxon>
        <taxon>Gunneridae</taxon>
        <taxon>Pentapetalae</taxon>
        <taxon>rosids</taxon>
        <taxon>Vitales</taxon>
        <taxon>Vitaceae</taxon>
        <taxon>Viteae</taxon>
        <taxon>Vitis</taxon>
    </lineage>
</organism>
<gene>
    <name evidence="1" type="ORF">VITISV_015566</name>
</gene>
<sequence>METFWRGVWGSLEAEQDIGTLSQTVISRIAFIDMDRLIRDATENQIAMGPTRTVSDVNYLNAKSVSSRVARGDSLIMEERLCFFLRAFSIVYEAVDVASRVESQLKLVIRHMYLSPPIHDASSVAAIFKDSDMYTE</sequence>
<dbReference type="InterPro" id="IPR015421">
    <property type="entry name" value="PyrdxlP-dep_Trfase_major"/>
</dbReference>
<accession>A5ANY6</accession>
<proteinExistence type="predicted"/>
<dbReference type="EMBL" id="AM431088">
    <property type="protein sequence ID" value="CAN60441.1"/>
    <property type="molecule type" value="Genomic_DNA"/>
</dbReference>
<reference evidence="1" key="1">
    <citation type="journal article" date="2007" name="PLoS ONE">
        <title>The first genome sequence of an elite grapevine cultivar (Pinot noir Vitis vinifera L.): coping with a highly heterozygous genome.</title>
        <authorList>
            <person name="Velasco R."/>
            <person name="Zharkikh A."/>
            <person name="Troggio M."/>
            <person name="Cartwright D.A."/>
            <person name="Cestaro A."/>
            <person name="Pruss D."/>
            <person name="Pindo M."/>
            <person name="FitzGerald L.M."/>
            <person name="Vezzulli S."/>
            <person name="Reid J."/>
            <person name="Malacarne G."/>
            <person name="Iliev D."/>
            <person name="Coppola G."/>
            <person name="Wardell B."/>
            <person name="Micheletti D."/>
            <person name="Macalma T."/>
            <person name="Facci M."/>
            <person name="Mitchell J.T."/>
            <person name="Perazzolli M."/>
            <person name="Eldredge G."/>
            <person name="Gatto P."/>
            <person name="Oyzerski R."/>
            <person name="Moretto M."/>
            <person name="Gutin N."/>
            <person name="Stefanini M."/>
            <person name="Chen Y."/>
            <person name="Segala C."/>
            <person name="Davenport C."/>
            <person name="Dematte L."/>
            <person name="Mraz A."/>
            <person name="Battilana J."/>
            <person name="Stormo K."/>
            <person name="Costa F."/>
            <person name="Tao Q."/>
            <person name="Si-Ammour A."/>
            <person name="Harkins T."/>
            <person name="Lackey A."/>
            <person name="Perbost C."/>
            <person name="Taillon B."/>
            <person name="Stella A."/>
            <person name="Solovyev V."/>
            <person name="Fawcett J.A."/>
            <person name="Sterck L."/>
            <person name="Vandepoele K."/>
            <person name="Grando S.M."/>
            <person name="Toppo S."/>
            <person name="Moser C."/>
            <person name="Lanchbury J."/>
            <person name="Bogden R."/>
            <person name="Skolnick M."/>
            <person name="Sgaramella V."/>
            <person name="Bhatnagar S.K."/>
            <person name="Fontana P."/>
            <person name="Gutin A."/>
            <person name="Van de Peer Y."/>
            <person name="Salamini F."/>
            <person name="Viola R."/>
        </authorList>
    </citation>
    <scope>NUCLEOTIDE SEQUENCE</scope>
</reference>